<dbReference type="InterPro" id="IPR001950">
    <property type="entry name" value="SUI1"/>
</dbReference>
<feature type="coiled-coil region" evidence="1">
    <location>
        <begin position="23"/>
        <end position="52"/>
    </location>
</feature>
<dbReference type="OMA" id="WRKRFSC"/>
<dbReference type="PANTHER" id="PTHR12789:SF0">
    <property type="entry name" value="DENSITY-REGULATED PROTEIN"/>
    <property type="match status" value="1"/>
</dbReference>
<dbReference type="KEGG" id="ngr:NAEGRDRAFT_81951"/>
<dbReference type="Proteomes" id="UP000006671">
    <property type="component" value="Unassembled WGS sequence"/>
</dbReference>
<dbReference type="STRING" id="5762.D2W0R1"/>
<evidence type="ECO:0000313" key="4">
    <source>
        <dbReference type="EMBL" id="EFC37336.1"/>
    </source>
</evidence>
<dbReference type="InterPro" id="IPR036877">
    <property type="entry name" value="SUI1_dom_sf"/>
</dbReference>
<keyword evidence="5" id="KW-1185">Reference proteome</keyword>
<dbReference type="EMBL" id="GG738919">
    <property type="protein sequence ID" value="EFC37336.1"/>
    <property type="molecule type" value="Genomic_DNA"/>
</dbReference>
<dbReference type="Pfam" id="PF21023">
    <property type="entry name" value="DENR_N"/>
    <property type="match status" value="1"/>
</dbReference>
<dbReference type="GeneID" id="8857276"/>
<evidence type="ECO:0000313" key="5">
    <source>
        <dbReference type="Proteomes" id="UP000006671"/>
    </source>
</evidence>
<dbReference type="eggNOG" id="KOG3239">
    <property type="taxonomic scope" value="Eukaryota"/>
</dbReference>
<dbReference type="Gene3D" id="3.30.780.10">
    <property type="entry name" value="SUI1-like domain"/>
    <property type="match status" value="1"/>
</dbReference>
<dbReference type="PROSITE" id="PS50296">
    <property type="entry name" value="SUI1"/>
    <property type="match status" value="1"/>
</dbReference>
<proteinExistence type="predicted"/>
<feature type="domain" description="SUI1" evidence="3">
    <location>
        <begin position="141"/>
        <end position="218"/>
    </location>
</feature>
<dbReference type="InterPro" id="IPR050318">
    <property type="entry name" value="DENR/SUI1_TIF"/>
</dbReference>
<dbReference type="VEuPathDB" id="AmoebaDB:NAEGRDRAFT_81951"/>
<dbReference type="SUPFAM" id="SSF55159">
    <property type="entry name" value="eIF1-like"/>
    <property type="match status" value="1"/>
</dbReference>
<dbReference type="OrthoDB" id="277199at2759"/>
<keyword evidence="1" id="KW-0175">Coiled coil</keyword>
<dbReference type="InParanoid" id="D2W0R1"/>
<sequence>MAPKKKPINKKPERPDRNKQTKLEVLAEDLEKLDLENKLREEEEDSDEEEEIVVSRVEAKKVDYCAECSFPIEYCEFSDKWPLCEKWLETRFPEKLKELIELREGDKNKNKKIDKKVAREVKEIVEGTEEKRVATKSNRELLIRIDKRSKRKRLTLITGIEAFMEDAFRGDEKFFKDVVKIFGKKFACGCSIVKKPELSIEIQGNVPGKVAKYFTKELGVDINQIYVLEDKKKTKASDYVFDSDEEEDDSDE</sequence>
<accession>D2W0R1</accession>
<evidence type="ECO:0000259" key="3">
    <source>
        <dbReference type="PROSITE" id="PS50296"/>
    </source>
</evidence>
<feature type="compositionally biased region" description="Basic and acidic residues" evidence="2">
    <location>
        <begin position="10"/>
        <end position="22"/>
    </location>
</feature>
<gene>
    <name evidence="4" type="ORF">NAEGRDRAFT_81951</name>
</gene>
<dbReference type="AlphaFoldDB" id="D2W0R1"/>
<evidence type="ECO:0000256" key="1">
    <source>
        <dbReference type="SAM" id="Coils"/>
    </source>
</evidence>
<dbReference type="InterPro" id="IPR048517">
    <property type="entry name" value="DENR_N"/>
</dbReference>
<name>D2W0R1_NAEGR</name>
<dbReference type="GO" id="GO:0003729">
    <property type="term" value="F:mRNA binding"/>
    <property type="evidence" value="ECO:0007669"/>
    <property type="project" value="TreeGrafter"/>
</dbReference>
<dbReference type="GO" id="GO:0002188">
    <property type="term" value="P:translation reinitiation"/>
    <property type="evidence" value="ECO:0007669"/>
    <property type="project" value="TreeGrafter"/>
</dbReference>
<dbReference type="GO" id="GO:0003743">
    <property type="term" value="F:translation initiation factor activity"/>
    <property type="evidence" value="ECO:0007669"/>
    <property type="project" value="InterPro"/>
</dbReference>
<dbReference type="FunCoup" id="D2W0R1">
    <property type="interactions" value="545"/>
</dbReference>
<evidence type="ECO:0000256" key="2">
    <source>
        <dbReference type="SAM" id="MobiDB-lite"/>
    </source>
</evidence>
<reference evidence="4 5" key="1">
    <citation type="journal article" date="2010" name="Cell">
        <title>The genome of Naegleria gruberi illuminates early eukaryotic versatility.</title>
        <authorList>
            <person name="Fritz-Laylin L.K."/>
            <person name="Prochnik S.E."/>
            <person name="Ginger M.L."/>
            <person name="Dacks J.B."/>
            <person name="Carpenter M.L."/>
            <person name="Field M.C."/>
            <person name="Kuo A."/>
            <person name="Paredez A."/>
            <person name="Chapman J."/>
            <person name="Pham J."/>
            <person name="Shu S."/>
            <person name="Neupane R."/>
            <person name="Cipriano M."/>
            <person name="Mancuso J."/>
            <person name="Tu H."/>
            <person name="Salamov A."/>
            <person name="Lindquist E."/>
            <person name="Shapiro H."/>
            <person name="Lucas S."/>
            <person name="Grigoriev I.V."/>
            <person name="Cande W.Z."/>
            <person name="Fulton C."/>
            <person name="Rokhsar D.S."/>
            <person name="Dawson S.C."/>
        </authorList>
    </citation>
    <scope>NUCLEOTIDE SEQUENCE [LARGE SCALE GENOMIC DNA]</scope>
    <source>
        <strain evidence="4 5">NEG-M</strain>
    </source>
</reference>
<organism evidence="5">
    <name type="scientific">Naegleria gruberi</name>
    <name type="common">Amoeba</name>
    <dbReference type="NCBI Taxonomy" id="5762"/>
    <lineage>
        <taxon>Eukaryota</taxon>
        <taxon>Discoba</taxon>
        <taxon>Heterolobosea</taxon>
        <taxon>Tetramitia</taxon>
        <taxon>Eutetramitia</taxon>
        <taxon>Vahlkampfiidae</taxon>
        <taxon>Naegleria</taxon>
    </lineage>
</organism>
<dbReference type="GO" id="GO:0001731">
    <property type="term" value="P:formation of translation preinitiation complex"/>
    <property type="evidence" value="ECO:0007669"/>
    <property type="project" value="TreeGrafter"/>
</dbReference>
<feature type="region of interest" description="Disordered" evidence="2">
    <location>
        <begin position="1"/>
        <end position="23"/>
    </location>
</feature>
<protein>
    <submittedName>
        <fullName evidence="4">Predicted protein</fullName>
    </submittedName>
</protein>
<dbReference type="PANTHER" id="PTHR12789">
    <property type="entry name" value="DENSITY-REGULATED PROTEIN HOMOLOG"/>
    <property type="match status" value="1"/>
</dbReference>
<dbReference type="Pfam" id="PF01253">
    <property type="entry name" value="SUI1"/>
    <property type="match status" value="1"/>
</dbReference>
<dbReference type="RefSeq" id="XP_002670080.1">
    <property type="nucleotide sequence ID" value="XM_002670034.1"/>
</dbReference>